<dbReference type="PROSITE" id="PS50088">
    <property type="entry name" value="ANK_REPEAT"/>
    <property type="match status" value="5"/>
</dbReference>
<comment type="caution">
    <text evidence="10">The sequence shown here is derived from an EMBL/GenBank/DDBJ whole genome shotgun (WGS) entry which is preliminary data.</text>
</comment>
<feature type="transmembrane region" description="Helical" evidence="8">
    <location>
        <begin position="511"/>
        <end position="533"/>
    </location>
</feature>
<dbReference type="Pfam" id="PF12796">
    <property type="entry name" value="Ank_2"/>
    <property type="match status" value="4"/>
</dbReference>
<keyword evidence="5 7" id="KW-0040">ANK repeat</keyword>
<feature type="transmembrane region" description="Helical" evidence="8">
    <location>
        <begin position="1028"/>
        <end position="1048"/>
    </location>
</feature>
<evidence type="ECO:0000256" key="3">
    <source>
        <dbReference type="ARBA" id="ARBA00022737"/>
    </source>
</evidence>
<dbReference type="AlphaFoldDB" id="A0AAD6LEE8"/>
<proteinExistence type="predicted"/>
<gene>
    <name evidence="10" type="ORF">NC653_039682</name>
</gene>
<feature type="repeat" description="ANK" evidence="7">
    <location>
        <begin position="662"/>
        <end position="694"/>
    </location>
</feature>
<evidence type="ECO:0000259" key="9">
    <source>
        <dbReference type="Pfam" id="PF13962"/>
    </source>
</evidence>
<comment type="subcellular location">
    <subcellularLocation>
        <location evidence="1">Membrane</location>
        <topology evidence="1">Multi-pass membrane protein</topology>
    </subcellularLocation>
</comment>
<feature type="transmembrane region" description="Helical" evidence="8">
    <location>
        <begin position="545"/>
        <end position="569"/>
    </location>
</feature>
<evidence type="ECO:0000256" key="4">
    <source>
        <dbReference type="ARBA" id="ARBA00022989"/>
    </source>
</evidence>
<dbReference type="Proteomes" id="UP001164929">
    <property type="component" value="Chromosome 18"/>
</dbReference>
<keyword evidence="4 8" id="KW-1133">Transmembrane helix</keyword>
<evidence type="ECO:0000256" key="5">
    <source>
        <dbReference type="ARBA" id="ARBA00023043"/>
    </source>
</evidence>
<dbReference type="InterPro" id="IPR002110">
    <property type="entry name" value="Ankyrin_rpt"/>
</dbReference>
<feature type="domain" description="PGG" evidence="9">
    <location>
        <begin position="945"/>
        <end position="1044"/>
    </location>
</feature>
<dbReference type="SUPFAM" id="SSF48403">
    <property type="entry name" value="Ankyrin repeat"/>
    <property type="match status" value="2"/>
</dbReference>
<dbReference type="EMBL" id="JAQIZT010000018">
    <property type="protein sequence ID" value="KAJ6957786.1"/>
    <property type="molecule type" value="Genomic_DNA"/>
</dbReference>
<feature type="repeat" description="ANK" evidence="7">
    <location>
        <begin position="278"/>
        <end position="299"/>
    </location>
</feature>
<evidence type="ECO:0000256" key="7">
    <source>
        <dbReference type="PROSITE-ProRule" id="PRU00023"/>
    </source>
</evidence>
<feature type="transmembrane region" description="Helical" evidence="8">
    <location>
        <begin position="987"/>
        <end position="1007"/>
    </location>
</feature>
<dbReference type="Pfam" id="PF13962">
    <property type="entry name" value="PGG"/>
    <property type="match status" value="2"/>
</dbReference>
<evidence type="ECO:0000256" key="2">
    <source>
        <dbReference type="ARBA" id="ARBA00022692"/>
    </source>
</evidence>
<sequence length="1113" mass="123974">MEHSTDIIQIDMPRPVHEELERWKAVKFPVPIADYGFCEPNKILQKEVYTYAKEDNFNALFGLLSDKLEHVSSEEVLNIIFKHVAASGNSLLHVAASHGSEDVIQLLCHHFPLLISRVNFLGDNALHLAARAGRFDTIQNLVKHVKNHHRTLELASLLRMKNNKGNTPLHDAVIKRCREVACFLLYEDLEVSYHKNKEDKSPLYLAVESCDGEMIDSFIEAMPEGNLEKLAVGKPDIILPEDKKGGNLLHVAASMGFLSGARLLVSRCPVAVSQRNDEGNLPIHVACQKGHLEVVRELLAYWLDPMDFLNEKGQNILHVAAGSGQMKIVDEILRNRDLEALINEKDYDGNTPLHLAAMYCRSEIVQALVSDVRVDKRIVNSEKLKPSGVVVKLLQGGRFKAPKSDGMNKLIDTKHEDDAARGVWNKSQEAAVRKMRKVLVEADDKTEFDINLIFNSPRTTLTREELDRGVGNLLVVAVLVVGVTFAGAITVPGSGRDLNSDSSKYLMKAYIIFDMVAMNLSLIAAIILCQISLGRTSDVRISMDMATYFNFYSLLCLGLAFTSVLAITVQEQEVLNIIFKHVAASGNSLLHVAASHGSEGVIQLLCHHFPLLITRKNFLGDNALHLAARAGRFDKIQNLVEHVKIHHRTLELASLLRMKNNKGNTPLHDAVIKGCREVACFLLYEDLEVSYYKNKEDKSPLYLAVESCDGEMIASFIEAMPEGNLGNHMFSSFRQKLADGKPDIMLPEDKKGGNLLHVAASMGFLSGARLLVSRCPVAASQRNDEGNLPIHVACQKGHLEVVRELLIFWLDPMDFLNEKGQNILHVAAASGQMKIVDEILRNRDLEALINEKDYDGNKPLHLAAMYFFFGEALGSDMRVDKMIVNNEKLKPSGVFSKLLRGGRLEAPKSYGMREVLKVLVEAGDKTEFDINLNFDLTTLTTEERNRGVGNLLVVAVLVAGVTFAGAITVPGSGSDLSSDWSKNLMRAYIFFDMLAMNFSLIAAIILCQMSLGRTSYVTYSSMEMATFLNFYSLLCMGLAYTFILAITVQERTGFFITIITLQAYLFFTQLVCSYGLMLSTANSVLSFLRANPFKFMARMKRRMDVRPSLMGRE</sequence>
<dbReference type="PANTHER" id="PTHR24186">
    <property type="entry name" value="PROTEIN PHOSPHATASE 1 REGULATORY SUBUNIT"/>
    <property type="match status" value="1"/>
</dbReference>
<feature type="transmembrane region" description="Helical" evidence="8">
    <location>
        <begin position="948"/>
        <end position="967"/>
    </location>
</feature>
<feature type="transmembrane region" description="Helical" evidence="8">
    <location>
        <begin position="1054"/>
        <end position="1077"/>
    </location>
</feature>
<dbReference type="SMART" id="SM00248">
    <property type="entry name" value="ANK"/>
    <property type="match status" value="16"/>
</dbReference>
<keyword evidence="6 8" id="KW-0472">Membrane</keyword>
<feature type="repeat" description="ANK" evidence="7">
    <location>
        <begin position="348"/>
        <end position="370"/>
    </location>
</feature>
<dbReference type="PANTHER" id="PTHR24186:SF46">
    <property type="entry name" value="PROTEIN ACCELERATED CELL DEATH 6-LIKE"/>
    <property type="match status" value="1"/>
</dbReference>
<feature type="repeat" description="ANK" evidence="7">
    <location>
        <begin position="785"/>
        <end position="806"/>
    </location>
</feature>
<reference evidence="10 11" key="1">
    <citation type="journal article" date="2023" name="Mol. Ecol. Resour.">
        <title>Chromosome-level genome assembly of a triploid poplar Populus alba 'Berolinensis'.</title>
        <authorList>
            <person name="Chen S."/>
            <person name="Yu Y."/>
            <person name="Wang X."/>
            <person name="Wang S."/>
            <person name="Zhang T."/>
            <person name="Zhou Y."/>
            <person name="He R."/>
            <person name="Meng N."/>
            <person name="Wang Y."/>
            <person name="Liu W."/>
            <person name="Liu Z."/>
            <person name="Liu J."/>
            <person name="Guo Q."/>
            <person name="Huang H."/>
            <person name="Sederoff R.R."/>
            <person name="Wang G."/>
            <person name="Qu G."/>
            <person name="Chen S."/>
        </authorList>
    </citation>
    <scope>NUCLEOTIDE SEQUENCE [LARGE SCALE GENOMIC DNA]</scope>
    <source>
        <strain evidence="10">SC-2020</strain>
    </source>
</reference>
<organism evidence="10 11">
    <name type="scientific">Populus alba x Populus x berolinensis</name>
    <dbReference type="NCBI Taxonomy" id="444605"/>
    <lineage>
        <taxon>Eukaryota</taxon>
        <taxon>Viridiplantae</taxon>
        <taxon>Streptophyta</taxon>
        <taxon>Embryophyta</taxon>
        <taxon>Tracheophyta</taxon>
        <taxon>Spermatophyta</taxon>
        <taxon>Magnoliopsida</taxon>
        <taxon>eudicotyledons</taxon>
        <taxon>Gunneridae</taxon>
        <taxon>Pentapetalae</taxon>
        <taxon>rosids</taxon>
        <taxon>fabids</taxon>
        <taxon>Malpighiales</taxon>
        <taxon>Salicaceae</taxon>
        <taxon>Saliceae</taxon>
        <taxon>Populus</taxon>
    </lineage>
</organism>
<accession>A0AAD6LEE8</accession>
<evidence type="ECO:0000313" key="10">
    <source>
        <dbReference type="EMBL" id="KAJ6957786.1"/>
    </source>
</evidence>
<feature type="repeat" description="ANK" evidence="7">
    <location>
        <begin position="87"/>
        <end position="107"/>
    </location>
</feature>
<feature type="domain" description="PGG" evidence="9">
    <location>
        <begin position="465"/>
        <end position="566"/>
    </location>
</feature>
<keyword evidence="3" id="KW-0677">Repeat</keyword>
<keyword evidence="2 8" id="KW-0812">Transmembrane</keyword>
<dbReference type="GO" id="GO:0005886">
    <property type="term" value="C:plasma membrane"/>
    <property type="evidence" value="ECO:0007669"/>
    <property type="project" value="TreeGrafter"/>
</dbReference>
<evidence type="ECO:0000256" key="1">
    <source>
        <dbReference type="ARBA" id="ARBA00004141"/>
    </source>
</evidence>
<protein>
    <recommendedName>
        <fullName evidence="9">PGG domain-containing protein</fullName>
    </recommendedName>
</protein>
<dbReference type="Gene3D" id="1.25.40.20">
    <property type="entry name" value="Ankyrin repeat-containing domain"/>
    <property type="match status" value="5"/>
</dbReference>
<evidence type="ECO:0000313" key="11">
    <source>
        <dbReference type="Proteomes" id="UP001164929"/>
    </source>
</evidence>
<dbReference type="InterPro" id="IPR036770">
    <property type="entry name" value="Ankyrin_rpt-contain_sf"/>
</dbReference>
<dbReference type="InterPro" id="IPR026961">
    <property type="entry name" value="PGG_dom"/>
</dbReference>
<keyword evidence="11" id="KW-1185">Reference proteome</keyword>
<evidence type="ECO:0000256" key="6">
    <source>
        <dbReference type="ARBA" id="ARBA00023136"/>
    </source>
</evidence>
<evidence type="ECO:0000256" key="8">
    <source>
        <dbReference type="SAM" id="Phobius"/>
    </source>
</evidence>
<feature type="transmembrane region" description="Helical" evidence="8">
    <location>
        <begin position="470"/>
        <end position="491"/>
    </location>
</feature>
<dbReference type="PROSITE" id="PS50297">
    <property type="entry name" value="ANK_REP_REGION"/>
    <property type="match status" value="4"/>
</dbReference>
<name>A0AAD6LEE8_9ROSI</name>